<gene>
    <name evidence="1" type="ORF">BDV96DRAFT_604546</name>
</gene>
<dbReference type="OrthoDB" id="3674542at2759"/>
<name>A0A6A5YRB6_9PLEO</name>
<dbReference type="PANTHER" id="PTHR24148:SF64">
    <property type="entry name" value="HETEROKARYON INCOMPATIBILITY DOMAIN-CONTAINING PROTEIN"/>
    <property type="match status" value="1"/>
</dbReference>
<reference evidence="1" key="1">
    <citation type="journal article" date="2020" name="Stud. Mycol.">
        <title>101 Dothideomycetes genomes: a test case for predicting lifestyles and emergence of pathogens.</title>
        <authorList>
            <person name="Haridas S."/>
            <person name="Albert R."/>
            <person name="Binder M."/>
            <person name="Bloem J."/>
            <person name="Labutti K."/>
            <person name="Salamov A."/>
            <person name="Andreopoulos B."/>
            <person name="Baker S."/>
            <person name="Barry K."/>
            <person name="Bills G."/>
            <person name="Bluhm B."/>
            <person name="Cannon C."/>
            <person name="Castanera R."/>
            <person name="Culley D."/>
            <person name="Daum C."/>
            <person name="Ezra D."/>
            <person name="Gonzalez J."/>
            <person name="Henrissat B."/>
            <person name="Kuo A."/>
            <person name="Liang C."/>
            <person name="Lipzen A."/>
            <person name="Lutzoni F."/>
            <person name="Magnuson J."/>
            <person name="Mondo S."/>
            <person name="Nolan M."/>
            <person name="Ohm R."/>
            <person name="Pangilinan J."/>
            <person name="Park H.-J."/>
            <person name="Ramirez L."/>
            <person name="Alfaro M."/>
            <person name="Sun H."/>
            <person name="Tritt A."/>
            <person name="Yoshinaga Y."/>
            <person name="Zwiers L.-H."/>
            <person name="Turgeon B."/>
            <person name="Goodwin S."/>
            <person name="Spatafora J."/>
            <person name="Crous P."/>
            <person name="Grigoriev I."/>
        </authorList>
    </citation>
    <scope>NUCLEOTIDE SEQUENCE</scope>
    <source>
        <strain evidence="1">CBS 627.86</strain>
    </source>
</reference>
<dbReference type="PANTHER" id="PTHR24148">
    <property type="entry name" value="ANKYRIN REPEAT DOMAIN-CONTAINING PROTEIN 39 HOMOLOG-RELATED"/>
    <property type="match status" value="1"/>
</dbReference>
<proteinExistence type="predicted"/>
<protein>
    <recommendedName>
        <fullName evidence="3">Heterokaryon incompatibility domain-containing protein</fullName>
    </recommendedName>
</protein>
<sequence>MNGAYSHSDGVIAICGDQSLRWSDLALVCEDILRHGGGKYNYSYMRGVPYVVSIGSGGERSGLFEILCRTRSCQATDPRDKFFGILSLVEGGDDEQFHLANYSQSVTMVYTEIGLYLLRKNSLDVLQAIRRPHLSLPNLASWLPDWSNATDNDPFWVDNGQDMWFNKTFFQSIKDNMWYENNGITPRRQILPCCLAHDSSADHQYHPVLSVNGFTISHVRSVGAIFDFQESSVCMEAIGMITESEGDCSSSYLPPGFAPSVQHEGYDFESLFQCYCPIPEASGSSSELKLYEAAMDGYRLVLDDCNHLGVAPQETEVGDKIVFILGAPKFCVLRQRTEGGWILISGECYLPTLRDETGEAALGENYPCLKDGKLNPETKEEFEIW</sequence>
<dbReference type="EMBL" id="ML977341">
    <property type="protein sequence ID" value="KAF2109656.1"/>
    <property type="molecule type" value="Genomic_DNA"/>
</dbReference>
<accession>A0A6A5YRB6</accession>
<evidence type="ECO:0000313" key="1">
    <source>
        <dbReference type="EMBL" id="KAF2109656.1"/>
    </source>
</evidence>
<dbReference type="Proteomes" id="UP000799770">
    <property type="component" value="Unassembled WGS sequence"/>
</dbReference>
<keyword evidence="2" id="KW-1185">Reference proteome</keyword>
<dbReference type="InterPro" id="IPR052895">
    <property type="entry name" value="HetReg/Transcr_Mod"/>
</dbReference>
<evidence type="ECO:0000313" key="2">
    <source>
        <dbReference type="Proteomes" id="UP000799770"/>
    </source>
</evidence>
<evidence type="ECO:0008006" key="3">
    <source>
        <dbReference type="Google" id="ProtNLM"/>
    </source>
</evidence>
<dbReference type="AlphaFoldDB" id="A0A6A5YRB6"/>
<organism evidence="1 2">
    <name type="scientific">Lophiotrema nucula</name>
    <dbReference type="NCBI Taxonomy" id="690887"/>
    <lineage>
        <taxon>Eukaryota</taxon>
        <taxon>Fungi</taxon>
        <taxon>Dikarya</taxon>
        <taxon>Ascomycota</taxon>
        <taxon>Pezizomycotina</taxon>
        <taxon>Dothideomycetes</taxon>
        <taxon>Pleosporomycetidae</taxon>
        <taxon>Pleosporales</taxon>
        <taxon>Lophiotremataceae</taxon>
        <taxon>Lophiotrema</taxon>
    </lineage>
</organism>